<dbReference type="EMBL" id="AUPC02000020">
    <property type="protein sequence ID" value="POG80034.1"/>
    <property type="molecule type" value="Genomic_DNA"/>
</dbReference>
<reference evidence="1 2" key="1">
    <citation type="journal article" date="2013" name="Proc. Natl. Acad. Sci. U.S.A.">
        <title>Genome of an arbuscular mycorrhizal fungus provides insight into the oldest plant symbiosis.</title>
        <authorList>
            <person name="Tisserant E."/>
            <person name="Malbreil M."/>
            <person name="Kuo A."/>
            <person name="Kohler A."/>
            <person name="Symeonidi A."/>
            <person name="Balestrini R."/>
            <person name="Charron P."/>
            <person name="Duensing N."/>
            <person name="Frei Dit Frey N."/>
            <person name="Gianinazzi-Pearson V."/>
            <person name="Gilbert L.B."/>
            <person name="Handa Y."/>
            <person name="Herr J.R."/>
            <person name="Hijri M."/>
            <person name="Koul R."/>
            <person name="Kawaguchi M."/>
            <person name="Krajinski F."/>
            <person name="Lammers P.J."/>
            <person name="Masclaux F.G."/>
            <person name="Murat C."/>
            <person name="Morin E."/>
            <person name="Ndikumana S."/>
            <person name="Pagni M."/>
            <person name="Petitpierre D."/>
            <person name="Requena N."/>
            <person name="Rosikiewicz P."/>
            <person name="Riley R."/>
            <person name="Saito K."/>
            <person name="San Clemente H."/>
            <person name="Shapiro H."/>
            <person name="van Tuinen D."/>
            <person name="Becard G."/>
            <person name="Bonfante P."/>
            <person name="Paszkowski U."/>
            <person name="Shachar-Hill Y.Y."/>
            <person name="Tuskan G.A."/>
            <person name="Young P.W."/>
            <person name="Sanders I.R."/>
            <person name="Henrissat B."/>
            <person name="Rensing S.A."/>
            <person name="Grigoriev I.V."/>
            <person name="Corradi N."/>
            <person name="Roux C."/>
            <person name="Martin F."/>
        </authorList>
    </citation>
    <scope>NUCLEOTIDE SEQUENCE [LARGE SCALE GENOMIC DNA]</scope>
    <source>
        <strain evidence="1 2">DAOM 197198</strain>
    </source>
</reference>
<proteinExistence type="predicted"/>
<protein>
    <submittedName>
        <fullName evidence="1">Uncharacterized protein</fullName>
    </submittedName>
</protein>
<organism evidence="1 2">
    <name type="scientific">Rhizophagus irregularis (strain DAOM 181602 / DAOM 197198 / MUCL 43194)</name>
    <name type="common">Arbuscular mycorrhizal fungus</name>
    <name type="synonym">Glomus intraradices</name>
    <dbReference type="NCBI Taxonomy" id="747089"/>
    <lineage>
        <taxon>Eukaryota</taxon>
        <taxon>Fungi</taxon>
        <taxon>Fungi incertae sedis</taxon>
        <taxon>Mucoromycota</taxon>
        <taxon>Glomeromycotina</taxon>
        <taxon>Glomeromycetes</taxon>
        <taxon>Glomerales</taxon>
        <taxon>Glomeraceae</taxon>
        <taxon>Rhizophagus</taxon>
    </lineage>
</organism>
<name>A0A2P4QQW4_RHIID</name>
<comment type="caution">
    <text evidence="1">The sequence shown here is derived from an EMBL/GenBank/DDBJ whole genome shotgun (WGS) entry which is preliminary data.</text>
</comment>
<dbReference type="AlphaFoldDB" id="A0A2P4QQW4"/>
<evidence type="ECO:0000313" key="1">
    <source>
        <dbReference type="EMBL" id="POG80034.1"/>
    </source>
</evidence>
<gene>
    <name evidence="1" type="ORF">GLOIN_2v1869260</name>
</gene>
<sequence length="368" mass="42505">MSQMVKDKEKITLIAKLDDNIRKIKQEQNAVNILAQSNTSILKSPIDSILLPLALLADQINISPVADQYDTTESVKCFNNRSLEDDRKTDTFLNEMHKKKNSSSTTSESLYSKEKQVNLSEIKVAKILYNQKVEQDLIYELLEFIRCHNSTSLLNSISIKHVSFDTIPLGNSSEKYEKKVVILRSENNISNQIARMQIYDEIKLECSSKNFDYYGITDETSYRNYICPLCKLGHDDEEIEDKIRSKLYKRYKKETGNEPWQLSEAVISISEKLQASDFKPITFEARPDPELIIKSILKHFPYLKFQNSFRGIDNYNFASPQPWSSPYPICDGKHGNYGLHGEWYKNGMEYCLTCFTSSNKFKFAIVLL</sequence>
<accession>A0A2P4QQW4</accession>
<reference evidence="1 2" key="2">
    <citation type="journal article" date="2018" name="New Phytol.">
        <title>High intraspecific genome diversity in the model arbuscular mycorrhizal symbiont Rhizophagus irregularis.</title>
        <authorList>
            <person name="Chen E.C.H."/>
            <person name="Morin E."/>
            <person name="Beaudet D."/>
            <person name="Noel J."/>
            <person name="Yildirir G."/>
            <person name="Ndikumana S."/>
            <person name="Charron P."/>
            <person name="St-Onge C."/>
            <person name="Giorgi J."/>
            <person name="Kruger M."/>
            <person name="Marton T."/>
            <person name="Ropars J."/>
            <person name="Grigoriev I.V."/>
            <person name="Hainaut M."/>
            <person name="Henrissat B."/>
            <person name="Roux C."/>
            <person name="Martin F."/>
            <person name="Corradi N."/>
        </authorList>
    </citation>
    <scope>NUCLEOTIDE SEQUENCE [LARGE SCALE GENOMIC DNA]</scope>
    <source>
        <strain evidence="1 2">DAOM 197198</strain>
    </source>
</reference>
<dbReference type="VEuPathDB" id="FungiDB:RhiirFUN_008422"/>
<dbReference type="VEuPathDB" id="FungiDB:RhiirFUN_015515"/>
<keyword evidence="2" id="KW-1185">Reference proteome</keyword>
<evidence type="ECO:0000313" key="2">
    <source>
        <dbReference type="Proteomes" id="UP000018888"/>
    </source>
</evidence>
<dbReference type="Proteomes" id="UP000018888">
    <property type="component" value="Unassembled WGS sequence"/>
</dbReference>